<dbReference type="InterPro" id="IPR039780">
    <property type="entry name" value="Mot2"/>
</dbReference>
<dbReference type="AlphaFoldDB" id="A0ABD3AFV4"/>
<dbReference type="PANTHER" id="PTHR12603:SF36">
    <property type="entry name" value="RNA BINDING (RRM_RBD_RNP MOTIFS) FAMILY PROTEIN"/>
    <property type="match status" value="1"/>
</dbReference>
<gene>
    <name evidence="1" type="ORF">ACH5RR_009961</name>
</gene>
<sequence>MICYLQNISHSLHPSQIHRGYSPLINGDIHVVDNKVDSITQLSGTPVLSSGYPENQFNSFASLASNVEHSYLFTKDEMSKYMGRFGSEVASAGLNAALNMGESSKISNTLSLDFDSWDESLTSPQNLSKFLGEPDKQEVSYRVASPWKGQQRNQSIFSFAREVELIK</sequence>
<evidence type="ECO:0000313" key="1">
    <source>
        <dbReference type="EMBL" id="KAL3530639.1"/>
    </source>
</evidence>
<dbReference type="PANTHER" id="PTHR12603">
    <property type="entry name" value="CCR4-NOT TRANSCRIPTION COMPLEX RELATED"/>
    <property type="match status" value="1"/>
</dbReference>
<dbReference type="Proteomes" id="UP001630127">
    <property type="component" value="Unassembled WGS sequence"/>
</dbReference>
<dbReference type="EMBL" id="JBJUIK010000004">
    <property type="protein sequence ID" value="KAL3530639.1"/>
    <property type="molecule type" value="Genomic_DNA"/>
</dbReference>
<reference evidence="1 2" key="1">
    <citation type="submission" date="2024-11" db="EMBL/GenBank/DDBJ databases">
        <title>A near-complete genome assembly of Cinchona calisaya.</title>
        <authorList>
            <person name="Lian D.C."/>
            <person name="Zhao X.W."/>
            <person name="Wei L."/>
        </authorList>
    </citation>
    <scope>NUCLEOTIDE SEQUENCE [LARGE SCALE GENOMIC DNA]</scope>
    <source>
        <tissue evidence="1">Nenye</tissue>
    </source>
</reference>
<protein>
    <submittedName>
        <fullName evidence="1">Uncharacterized protein</fullName>
    </submittedName>
</protein>
<keyword evidence="2" id="KW-1185">Reference proteome</keyword>
<organism evidence="1 2">
    <name type="scientific">Cinchona calisaya</name>
    <dbReference type="NCBI Taxonomy" id="153742"/>
    <lineage>
        <taxon>Eukaryota</taxon>
        <taxon>Viridiplantae</taxon>
        <taxon>Streptophyta</taxon>
        <taxon>Embryophyta</taxon>
        <taxon>Tracheophyta</taxon>
        <taxon>Spermatophyta</taxon>
        <taxon>Magnoliopsida</taxon>
        <taxon>eudicotyledons</taxon>
        <taxon>Gunneridae</taxon>
        <taxon>Pentapetalae</taxon>
        <taxon>asterids</taxon>
        <taxon>lamiids</taxon>
        <taxon>Gentianales</taxon>
        <taxon>Rubiaceae</taxon>
        <taxon>Cinchonoideae</taxon>
        <taxon>Cinchoneae</taxon>
        <taxon>Cinchona</taxon>
    </lineage>
</organism>
<comment type="caution">
    <text evidence="1">The sequence shown here is derived from an EMBL/GenBank/DDBJ whole genome shotgun (WGS) entry which is preliminary data.</text>
</comment>
<proteinExistence type="predicted"/>
<accession>A0ABD3AFV4</accession>
<evidence type="ECO:0000313" key="2">
    <source>
        <dbReference type="Proteomes" id="UP001630127"/>
    </source>
</evidence>
<name>A0ABD3AFV4_9GENT</name>